<dbReference type="EMBL" id="MT142862">
    <property type="protein sequence ID" value="QJA89687.1"/>
    <property type="molecule type" value="Genomic_DNA"/>
</dbReference>
<evidence type="ECO:0000313" key="1">
    <source>
        <dbReference type="EMBL" id="QJA78419.1"/>
    </source>
</evidence>
<dbReference type="Pfam" id="PF05135">
    <property type="entry name" value="Phage_connect_1"/>
    <property type="match status" value="1"/>
</dbReference>
<dbReference type="InterPro" id="IPR021146">
    <property type="entry name" value="Phage_gp6-like_head-tail"/>
</dbReference>
<sequence length="271" mass="29391">MKRVLVTPPTYFPVAIDEAKKHLRVDYSSDDAYITGLIAAATDKVEGYLRRRLVTQTWKIFLDEWPAGDIVLPFGKLQSVTHVKYTDTDGTQSTYYSSAETTYMNIDIDSDPGRIKLNYGYSYPTASLSPDNPIEIQFVCGYGDHTPQTITAASNATPVVLTIATHGRSANDLALVHSVGGNTGANGTWKITAPSADTIGLLGSVGNAAYTSGGKLICLQVPEAIRQAIKLTISDMFENREDVIIGMTATVNLKAIISLLFPRILWPEVSA</sequence>
<dbReference type="NCBIfam" id="TIGR01560">
    <property type="entry name" value="put_DNA_pack"/>
    <property type="match status" value="1"/>
</dbReference>
<dbReference type="InterPro" id="IPR011738">
    <property type="entry name" value="Phage_CHP"/>
</dbReference>
<dbReference type="CDD" id="cd08054">
    <property type="entry name" value="gp6"/>
    <property type="match status" value="2"/>
</dbReference>
<dbReference type="NCBIfam" id="TIGR02215">
    <property type="entry name" value="phage_chp_gp8"/>
    <property type="match status" value="1"/>
</dbReference>
<dbReference type="Gene3D" id="1.10.3230.30">
    <property type="entry name" value="Phage gp6-like head-tail connector protein"/>
    <property type="match status" value="1"/>
</dbReference>
<reference evidence="1" key="1">
    <citation type="submission" date="2020-03" db="EMBL/GenBank/DDBJ databases">
        <title>The deep terrestrial virosphere.</title>
        <authorList>
            <person name="Holmfeldt K."/>
            <person name="Nilsson E."/>
            <person name="Simone D."/>
            <person name="Lopez-Fernandez M."/>
            <person name="Wu X."/>
            <person name="de Brujin I."/>
            <person name="Lundin D."/>
            <person name="Andersson A."/>
            <person name="Bertilsson S."/>
            <person name="Dopson M."/>
        </authorList>
    </citation>
    <scope>NUCLEOTIDE SEQUENCE</scope>
    <source>
        <strain evidence="1">MM415A01072</strain>
        <strain evidence="2">MM415B02516</strain>
    </source>
</reference>
<dbReference type="InterPro" id="IPR023366">
    <property type="entry name" value="ATP_synth_asu-like_sf"/>
</dbReference>
<name>A0A6M3K9B5_9ZZZZ</name>
<organism evidence="1">
    <name type="scientific">viral metagenome</name>
    <dbReference type="NCBI Taxonomy" id="1070528"/>
    <lineage>
        <taxon>unclassified sequences</taxon>
        <taxon>metagenomes</taxon>
        <taxon>organismal metagenomes</taxon>
    </lineage>
</organism>
<dbReference type="EMBL" id="MT142336">
    <property type="protein sequence ID" value="QJA78419.1"/>
    <property type="molecule type" value="Genomic_DNA"/>
</dbReference>
<proteinExistence type="predicted"/>
<protein>
    <submittedName>
        <fullName evidence="1">Putative head-tail connector</fullName>
    </submittedName>
</protein>
<gene>
    <name evidence="1" type="ORF">MM415A01072_0006</name>
    <name evidence="2" type="ORF">MM415B02516_0006</name>
</gene>
<dbReference type="Gene3D" id="2.40.30.20">
    <property type="match status" value="1"/>
</dbReference>
<dbReference type="InterPro" id="IPR006450">
    <property type="entry name" value="Phage_HK97_gp6-like"/>
</dbReference>
<dbReference type="AlphaFoldDB" id="A0A6M3K9B5"/>
<accession>A0A6M3K9B5</accession>
<evidence type="ECO:0000313" key="2">
    <source>
        <dbReference type="EMBL" id="QJA89687.1"/>
    </source>
</evidence>